<dbReference type="InterPro" id="IPR023982">
    <property type="entry name" value="CHP04029_CMD-like"/>
</dbReference>
<dbReference type="SUPFAM" id="SSF69118">
    <property type="entry name" value="AhpD-like"/>
    <property type="match status" value="1"/>
</dbReference>
<reference evidence="1" key="1">
    <citation type="submission" date="2020-02" db="EMBL/GenBank/DDBJ databases">
        <authorList>
            <person name="Meier V. D."/>
        </authorList>
    </citation>
    <scope>NUCLEOTIDE SEQUENCE</scope>
    <source>
        <strain evidence="1">AVDCRST_MAG18</strain>
    </source>
</reference>
<dbReference type="Gene3D" id="1.20.1290.10">
    <property type="entry name" value="AhpD-like"/>
    <property type="match status" value="1"/>
</dbReference>
<sequence>MTQGSSTATAADTAGGTDVIDHLLGIKPGSKLAQLRAERPVLVKATQGSHEALFEPDDLGGVSHRERDGLVLRVAVLTPSPELVAWHRERLRAQGEGDATIAAFEGGPGGAGLTTREVALLRHADILANTPGEATPDNIAALKAAGFGPRDIVTISQLIAFVSFQARLLVGLRLVGEGQ</sequence>
<evidence type="ECO:0000313" key="1">
    <source>
        <dbReference type="EMBL" id="CAA9555167.1"/>
    </source>
</evidence>
<keyword evidence="1" id="KW-0560">Oxidoreductase</keyword>
<name>A0A6J4UN85_9BACT</name>
<dbReference type="InterPro" id="IPR029032">
    <property type="entry name" value="AhpD-like"/>
</dbReference>
<dbReference type="GO" id="GO:0004601">
    <property type="term" value="F:peroxidase activity"/>
    <property type="evidence" value="ECO:0007669"/>
    <property type="project" value="UniProtKB-KW"/>
</dbReference>
<keyword evidence="1" id="KW-0575">Peroxidase</keyword>
<dbReference type="AlphaFoldDB" id="A0A6J4UN85"/>
<dbReference type="EMBL" id="CADCWN010000046">
    <property type="protein sequence ID" value="CAA9555167.1"/>
    <property type="molecule type" value="Genomic_DNA"/>
</dbReference>
<dbReference type="NCBIfam" id="TIGR04029">
    <property type="entry name" value="CMD_Avi_7170"/>
    <property type="match status" value="1"/>
</dbReference>
<protein>
    <submittedName>
        <fullName evidence="1">Alkylhydroperoxidase AhpD domain protein</fullName>
    </submittedName>
</protein>
<accession>A0A6J4UN85</accession>
<organism evidence="1">
    <name type="scientific">uncultured Thermomicrobiales bacterium</name>
    <dbReference type="NCBI Taxonomy" id="1645740"/>
    <lineage>
        <taxon>Bacteria</taxon>
        <taxon>Pseudomonadati</taxon>
        <taxon>Thermomicrobiota</taxon>
        <taxon>Thermomicrobia</taxon>
        <taxon>Thermomicrobiales</taxon>
        <taxon>environmental samples</taxon>
    </lineage>
</organism>
<proteinExistence type="predicted"/>
<gene>
    <name evidence="1" type="ORF">AVDCRST_MAG18-621</name>
</gene>